<evidence type="ECO:0000313" key="4">
    <source>
        <dbReference type="Proteomes" id="UP000198546"/>
    </source>
</evidence>
<name>A0A1G7A6F1_9ACTN</name>
<proteinExistence type="predicted"/>
<dbReference type="InterPro" id="IPR050789">
    <property type="entry name" value="Diverse_Enzym_Activities"/>
</dbReference>
<accession>A0A1G7A6F1</accession>
<evidence type="ECO:0000313" key="3">
    <source>
        <dbReference type="EMBL" id="SDE10399.1"/>
    </source>
</evidence>
<feature type="compositionally biased region" description="Basic and acidic residues" evidence="1">
    <location>
        <begin position="344"/>
        <end position="368"/>
    </location>
</feature>
<gene>
    <name evidence="3" type="ORF">SAMN04489747_2523</name>
</gene>
<organism evidence="3 4">
    <name type="scientific">Auraticoccus monumenti</name>
    <dbReference type="NCBI Taxonomy" id="675864"/>
    <lineage>
        <taxon>Bacteria</taxon>
        <taxon>Bacillati</taxon>
        <taxon>Actinomycetota</taxon>
        <taxon>Actinomycetes</taxon>
        <taxon>Propionibacteriales</taxon>
        <taxon>Propionibacteriaceae</taxon>
        <taxon>Auraticoccus</taxon>
    </lineage>
</organism>
<dbReference type="AlphaFoldDB" id="A0A1G7A6F1"/>
<dbReference type="Gene3D" id="3.40.710.10">
    <property type="entry name" value="DD-peptidase/beta-lactamase superfamily"/>
    <property type="match status" value="1"/>
</dbReference>
<evidence type="ECO:0000259" key="2">
    <source>
        <dbReference type="Pfam" id="PF00144"/>
    </source>
</evidence>
<keyword evidence="4" id="KW-1185">Reference proteome</keyword>
<dbReference type="RefSeq" id="WP_090594045.1">
    <property type="nucleotide sequence ID" value="NZ_LT629688.1"/>
</dbReference>
<reference evidence="3 4" key="1">
    <citation type="submission" date="2016-10" db="EMBL/GenBank/DDBJ databases">
        <authorList>
            <person name="de Groot N.N."/>
        </authorList>
    </citation>
    <scope>NUCLEOTIDE SEQUENCE [LARGE SCALE GENOMIC DNA]</scope>
    <source>
        <strain evidence="3 4">MON 2.2</strain>
    </source>
</reference>
<dbReference type="InterPro" id="IPR012338">
    <property type="entry name" value="Beta-lactam/transpept-like"/>
</dbReference>
<dbReference type="SUPFAM" id="SSF56601">
    <property type="entry name" value="beta-lactamase/transpeptidase-like"/>
    <property type="match status" value="1"/>
</dbReference>
<dbReference type="PANTHER" id="PTHR43283">
    <property type="entry name" value="BETA-LACTAMASE-RELATED"/>
    <property type="match status" value="1"/>
</dbReference>
<protein>
    <submittedName>
        <fullName evidence="3">CubicO group peptidase, beta-lactamase class C family</fullName>
    </submittedName>
</protein>
<dbReference type="Proteomes" id="UP000198546">
    <property type="component" value="Chromosome i"/>
</dbReference>
<feature type="region of interest" description="Disordered" evidence="1">
    <location>
        <begin position="341"/>
        <end position="369"/>
    </location>
</feature>
<dbReference type="Pfam" id="PF00144">
    <property type="entry name" value="Beta-lactamase"/>
    <property type="match status" value="1"/>
</dbReference>
<dbReference type="InterPro" id="IPR001466">
    <property type="entry name" value="Beta-lactam-related"/>
</dbReference>
<sequence>MTPLPRSTPSEQDVDPGSVLALLDAVEAAGVELHSLMVLRHGHVVAEGWWAPYTADRPHLLYSLSKSFTSTAAGLAAAEGLLDLDDTLLSHFPELDADATDPRSRSIRLRHVAAMASGHAEETLQRALAIDPVDVVRGFLRIRPDAEPGTVFAYNQPCTYSLGKVVQRHSGQRLTEYLRPRLFEPLGIGEVGWLRHGEDELGFSGLHARTEDVARLGQLYLKRGAWEGQQLLPEAWVEEATRSHVDNRTDDPTVGPDWQQGYGFQFWVSQHGFRGDGAYGQFCLVLPEQDAVVVTTAATDQMQVLLEAVWAHLLPGLGAGPSDRAAEQELLDRLAGLRLADPSTTDRPDDLGPWSRRFEATSESDRNPARVSAVTITPDEDALTLELTDRADGLRARAGLDGWLVQEADGTDGPVPVAAAAGWSDPGTLVLEVLFLETPHRLRLTCSADGSAVAEWPTVPLHQVPLAALRRPR</sequence>
<feature type="domain" description="Beta-lactamase-related" evidence="2">
    <location>
        <begin position="35"/>
        <end position="301"/>
    </location>
</feature>
<dbReference type="STRING" id="675864.SAMN04489747_2523"/>
<dbReference type="EMBL" id="LT629688">
    <property type="protein sequence ID" value="SDE10399.1"/>
    <property type="molecule type" value="Genomic_DNA"/>
</dbReference>
<dbReference type="OrthoDB" id="9773047at2"/>
<evidence type="ECO:0000256" key="1">
    <source>
        <dbReference type="SAM" id="MobiDB-lite"/>
    </source>
</evidence>
<dbReference type="PANTHER" id="PTHR43283:SF7">
    <property type="entry name" value="BETA-LACTAMASE-RELATED DOMAIN-CONTAINING PROTEIN"/>
    <property type="match status" value="1"/>
</dbReference>